<name>A0ABN9RDW7_9DINO</name>
<comment type="caution">
    <text evidence="2">The sequence shown here is derived from an EMBL/GenBank/DDBJ whole genome shotgun (WGS) entry which is preliminary data.</text>
</comment>
<keyword evidence="3" id="KW-1185">Reference proteome</keyword>
<organism evidence="2 3">
    <name type="scientific">Prorocentrum cordatum</name>
    <dbReference type="NCBI Taxonomy" id="2364126"/>
    <lineage>
        <taxon>Eukaryota</taxon>
        <taxon>Sar</taxon>
        <taxon>Alveolata</taxon>
        <taxon>Dinophyceae</taxon>
        <taxon>Prorocentrales</taxon>
        <taxon>Prorocentraceae</taxon>
        <taxon>Prorocentrum</taxon>
    </lineage>
</organism>
<reference evidence="2" key="1">
    <citation type="submission" date="2023-10" db="EMBL/GenBank/DDBJ databases">
        <authorList>
            <person name="Chen Y."/>
            <person name="Shah S."/>
            <person name="Dougan E. K."/>
            <person name="Thang M."/>
            <person name="Chan C."/>
        </authorList>
    </citation>
    <scope>NUCLEOTIDE SEQUENCE [LARGE SCALE GENOMIC DNA]</scope>
</reference>
<dbReference type="EMBL" id="CAUYUJ010005717">
    <property type="protein sequence ID" value="CAK0814717.1"/>
    <property type="molecule type" value="Genomic_DNA"/>
</dbReference>
<protein>
    <submittedName>
        <fullName evidence="2">Uncharacterized protein</fullName>
    </submittedName>
</protein>
<accession>A0ABN9RDW7</accession>
<feature type="compositionally biased region" description="Low complexity" evidence="1">
    <location>
        <begin position="159"/>
        <end position="171"/>
    </location>
</feature>
<evidence type="ECO:0000313" key="2">
    <source>
        <dbReference type="EMBL" id="CAK0814717.1"/>
    </source>
</evidence>
<proteinExistence type="predicted"/>
<sequence>MCLYLDEFQMQGGGLIDFAGLTDLQQYEAAMKHLNPERASQWWSWFRISSVTYSMLRRHQGNEPACARIWNAHLSWSSRYPYFDEAENVEMVMRCERSEAQGKKMSFLPTLIKMVRFDNPGMQVRETAWRWTLASGGAPAAPRPEAPGGAGRPMADGCAAPAGPSGAAAAA</sequence>
<feature type="region of interest" description="Disordered" evidence="1">
    <location>
        <begin position="135"/>
        <end position="171"/>
    </location>
</feature>
<gene>
    <name evidence="2" type="ORF">PCOR1329_LOCUS18240</name>
</gene>
<evidence type="ECO:0000313" key="3">
    <source>
        <dbReference type="Proteomes" id="UP001189429"/>
    </source>
</evidence>
<dbReference type="Proteomes" id="UP001189429">
    <property type="component" value="Unassembled WGS sequence"/>
</dbReference>
<evidence type="ECO:0000256" key="1">
    <source>
        <dbReference type="SAM" id="MobiDB-lite"/>
    </source>
</evidence>